<keyword evidence="1" id="KW-1133">Transmembrane helix</keyword>
<dbReference type="AlphaFoldDB" id="A0AAW2R0C2"/>
<accession>A0AAW2R0C2</accession>
<reference evidence="2" key="2">
    <citation type="journal article" date="2024" name="Plant">
        <title>Genomic evolution and insights into agronomic trait innovations of Sesamum species.</title>
        <authorList>
            <person name="Miao H."/>
            <person name="Wang L."/>
            <person name="Qu L."/>
            <person name="Liu H."/>
            <person name="Sun Y."/>
            <person name="Le M."/>
            <person name="Wang Q."/>
            <person name="Wei S."/>
            <person name="Zheng Y."/>
            <person name="Lin W."/>
            <person name="Duan Y."/>
            <person name="Cao H."/>
            <person name="Xiong S."/>
            <person name="Wang X."/>
            <person name="Wei L."/>
            <person name="Li C."/>
            <person name="Ma Q."/>
            <person name="Ju M."/>
            <person name="Zhao R."/>
            <person name="Li G."/>
            <person name="Mu C."/>
            <person name="Tian Q."/>
            <person name="Mei H."/>
            <person name="Zhang T."/>
            <person name="Gao T."/>
            <person name="Zhang H."/>
        </authorList>
    </citation>
    <scope>NUCLEOTIDE SEQUENCE</scope>
    <source>
        <strain evidence="2">G02</strain>
    </source>
</reference>
<sequence>MSKLLYYYTYKLINLPKSKISAHYILEKLVPAGGGPRRGRLSGGFLSRGSAVVLLNFLAGVGGSYSVCMYGFNINIPGAGRGGGAPLRSDQRR</sequence>
<evidence type="ECO:0000313" key="2">
    <source>
        <dbReference type="EMBL" id="KAL0373381.1"/>
    </source>
</evidence>
<feature type="transmembrane region" description="Helical" evidence="1">
    <location>
        <begin position="51"/>
        <end position="72"/>
    </location>
</feature>
<comment type="caution">
    <text evidence="2">The sequence shown here is derived from an EMBL/GenBank/DDBJ whole genome shotgun (WGS) entry which is preliminary data.</text>
</comment>
<gene>
    <name evidence="2" type="ORF">Sradi_3253800</name>
</gene>
<evidence type="ECO:0000256" key="1">
    <source>
        <dbReference type="SAM" id="Phobius"/>
    </source>
</evidence>
<proteinExistence type="predicted"/>
<protein>
    <submittedName>
        <fullName evidence="2">Uncharacterized protein</fullName>
    </submittedName>
</protein>
<dbReference type="EMBL" id="JACGWJ010000014">
    <property type="protein sequence ID" value="KAL0373381.1"/>
    <property type="molecule type" value="Genomic_DNA"/>
</dbReference>
<keyword evidence="1" id="KW-0472">Membrane</keyword>
<organism evidence="2">
    <name type="scientific">Sesamum radiatum</name>
    <name type="common">Black benniseed</name>
    <dbReference type="NCBI Taxonomy" id="300843"/>
    <lineage>
        <taxon>Eukaryota</taxon>
        <taxon>Viridiplantae</taxon>
        <taxon>Streptophyta</taxon>
        <taxon>Embryophyta</taxon>
        <taxon>Tracheophyta</taxon>
        <taxon>Spermatophyta</taxon>
        <taxon>Magnoliopsida</taxon>
        <taxon>eudicotyledons</taxon>
        <taxon>Gunneridae</taxon>
        <taxon>Pentapetalae</taxon>
        <taxon>asterids</taxon>
        <taxon>lamiids</taxon>
        <taxon>Lamiales</taxon>
        <taxon>Pedaliaceae</taxon>
        <taxon>Sesamum</taxon>
    </lineage>
</organism>
<name>A0AAW2R0C2_SESRA</name>
<reference evidence="2" key="1">
    <citation type="submission" date="2020-06" db="EMBL/GenBank/DDBJ databases">
        <authorList>
            <person name="Li T."/>
            <person name="Hu X."/>
            <person name="Zhang T."/>
            <person name="Song X."/>
            <person name="Zhang H."/>
            <person name="Dai N."/>
            <person name="Sheng W."/>
            <person name="Hou X."/>
            <person name="Wei L."/>
        </authorList>
    </citation>
    <scope>NUCLEOTIDE SEQUENCE</scope>
    <source>
        <strain evidence="2">G02</strain>
        <tissue evidence="2">Leaf</tissue>
    </source>
</reference>
<keyword evidence="1" id="KW-0812">Transmembrane</keyword>